<feature type="compositionally biased region" description="Acidic residues" evidence="1">
    <location>
        <begin position="179"/>
        <end position="197"/>
    </location>
</feature>
<dbReference type="Proteomes" id="UP001589832">
    <property type="component" value="Unassembled WGS sequence"/>
</dbReference>
<keyword evidence="4" id="KW-1185">Reference proteome</keyword>
<reference evidence="3 4" key="1">
    <citation type="submission" date="2024-09" db="EMBL/GenBank/DDBJ databases">
        <authorList>
            <person name="Sun Q."/>
            <person name="Mori K."/>
        </authorList>
    </citation>
    <scope>NUCLEOTIDE SEQUENCE [LARGE SCALE GENOMIC DNA]</scope>
    <source>
        <strain evidence="3 4">NCAIM B.02481</strain>
    </source>
</reference>
<evidence type="ECO:0000313" key="3">
    <source>
        <dbReference type="EMBL" id="MFC0602934.1"/>
    </source>
</evidence>
<feature type="chain" id="PRO_5045297252" description="Lipoprotein" evidence="2">
    <location>
        <begin position="22"/>
        <end position="269"/>
    </location>
</feature>
<proteinExistence type="predicted"/>
<sequence length="269" mass="30809">MKRLLLLFVFACFLTSCNVTESIVFNKDMGGEYTSSFDLSPMMNYANSNRPSSVERPAKEKIDTTIVFNDLFETHKDSIAALSADQRERMEKLRGMVMDMHMNEEEGVFEFHMTKPFVAFEELKSITEQVDDALDVAKGVGNSDGQAPEGQLDELTKTDKITYSFDNNTFSRYHPELPETSDLEDDMDEEEDGYEEEESDMAKQFEMQFEEIFSTAYYTLVYKFPRKVKSVSQIGAVISEDGKTVTYRVAMSDMHKNNTLMNIDVVLED</sequence>
<accession>A0ABV6Q3T0</accession>
<evidence type="ECO:0000256" key="2">
    <source>
        <dbReference type="SAM" id="SignalP"/>
    </source>
</evidence>
<comment type="caution">
    <text evidence="3">The sequence shown here is derived from an EMBL/GenBank/DDBJ whole genome shotgun (WGS) entry which is preliminary data.</text>
</comment>
<gene>
    <name evidence="3" type="ORF">ACFFGA_00075</name>
</gene>
<dbReference type="RefSeq" id="WP_386057862.1">
    <property type="nucleotide sequence ID" value="NZ_JBHLTQ010000001.1"/>
</dbReference>
<evidence type="ECO:0000256" key="1">
    <source>
        <dbReference type="SAM" id="MobiDB-lite"/>
    </source>
</evidence>
<protein>
    <recommendedName>
        <fullName evidence="5">Lipoprotein</fullName>
    </recommendedName>
</protein>
<keyword evidence="2" id="KW-0732">Signal</keyword>
<name>A0ABV6Q3T0_9FLAO</name>
<evidence type="ECO:0000313" key="4">
    <source>
        <dbReference type="Proteomes" id="UP001589832"/>
    </source>
</evidence>
<evidence type="ECO:0008006" key="5">
    <source>
        <dbReference type="Google" id="ProtNLM"/>
    </source>
</evidence>
<dbReference type="PROSITE" id="PS51257">
    <property type="entry name" value="PROKAR_LIPOPROTEIN"/>
    <property type="match status" value="1"/>
</dbReference>
<organism evidence="3 4">
    <name type="scientific">Winogradskyella pulchriflava</name>
    <dbReference type="NCBI Taxonomy" id="1110688"/>
    <lineage>
        <taxon>Bacteria</taxon>
        <taxon>Pseudomonadati</taxon>
        <taxon>Bacteroidota</taxon>
        <taxon>Flavobacteriia</taxon>
        <taxon>Flavobacteriales</taxon>
        <taxon>Flavobacteriaceae</taxon>
        <taxon>Winogradskyella</taxon>
    </lineage>
</organism>
<dbReference type="EMBL" id="JBHLTQ010000001">
    <property type="protein sequence ID" value="MFC0602934.1"/>
    <property type="molecule type" value="Genomic_DNA"/>
</dbReference>
<feature type="region of interest" description="Disordered" evidence="1">
    <location>
        <begin position="174"/>
        <end position="197"/>
    </location>
</feature>
<feature type="signal peptide" evidence="2">
    <location>
        <begin position="1"/>
        <end position="21"/>
    </location>
</feature>